<organism evidence="2 3">
    <name type="scientific">Allacma fusca</name>
    <dbReference type="NCBI Taxonomy" id="39272"/>
    <lineage>
        <taxon>Eukaryota</taxon>
        <taxon>Metazoa</taxon>
        <taxon>Ecdysozoa</taxon>
        <taxon>Arthropoda</taxon>
        <taxon>Hexapoda</taxon>
        <taxon>Collembola</taxon>
        <taxon>Symphypleona</taxon>
        <taxon>Sminthuridae</taxon>
        <taxon>Allacma</taxon>
    </lineage>
</organism>
<dbReference type="EMBL" id="CAJVCH010555851">
    <property type="protein sequence ID" value="CAG7830442.1"/>
    <property type="molecule type" value="Genomic_DNA"/>
</dbReference>
<protein>
    <recommendedName>
        <fullName evidence="4">Secreted protein</fullName>
    </recommendedName>
</protein>
<keyword evidence="3" id="KW-1185">Reference proteome</keyword>
<evidence type="ECO:0000256" key="1">
    <source>
        <dbReference type="SAM" id="SignalP"/>
    </source>
</evidence>
<accession>A0A8J2PW08</accession>
<dbReference type="Proteomes" id="UP000708208">
    <property type="component" value="Unassembled WGS sequence"/>
</dbReference>
<comment type="caution">
    <text evidence="2">The sequence shown here is derived from an EMBL/GenBank/DDBJ whole genome shotgun (WGS) entry which is preliminary data.</text>
</comment>
<evidence type="ECO:0008006" key="4">
    <source>
        <dbReference type="Google" id="ProtNLM"/>
    </source>
</evidence>
<sequence length="113" mass="12994">MKCRSFCPTAFLACGLFFPMYDSGGTTTPVQISELGCFSCAYPIELFLKFVYTIRLPGKCASHDQVRIFTPGLVRAITGPQDPSYNCICHFFKLRRNSWRRQKEVILLEEKER</sequence>
<feature type="signal peptide" evidence="1">
    <location>
        <begin position="1"/>
        <end position="25"/>
    </location>
</feature>
<name>A0A8J2PW08_9HEXA</name>
<proteinExistence type="predicted"/>
<reference evidence="2" key="1">
    <citation type="submission" date="2021-06" db="EMBL/GenBank/DDBJ databases">
        <authorList>
            <person name="Hodson N. C."/>
            <person name="Mongue J. A."/>
            <person name="Jaron S. K."/>
        </authorList>
    </citation>
    <scope>NUCLEOTIDE SEQUENCE</scope>
</reference>
<feature type="chain" id="PRO_5035211455" description="Secreted protein" evidence="1">
    <location>
        <begin position="26"/>
        <end position="113"/>
    </location>
</feature>
<keyword evidence="1" id="KW-0732">Signal</keyword>
<evidence type="ECO:0000313" key="2">
    <source>
        <dbReference type="EMBL" id="CAG7830442.1"/>
    </source>
</evidence>
<dbReference type="AlphaFoldDB" id="A0A8J2PW08"/>
<gene>
    <name evidence="2" type="ORF">AFUS01_LOCUS40243</name>
</gene>
<evidence type="ECO:0000313" key="3">
    <source>
        <dbReference type="Proteomes" id="UP000708208"/>
    </source>
</evidence>